<name>A0A101LUN2_PICGL</name>
<evidence type="ECO:0000256" key="1">
    <source>
        <dbReference type="SAM" id="MobiDB-lite"/>
    </source>
</evidence>
<evidence type="ECO:0000313" key="3">
    <source>
        <dbReference type="EMBL" id="KUM45668.1"/>
    </source>
</evidence>
<dbReference type="AlphaFoldDB" id="A0A101LUN2"/>
<feature type="region of interest" description="Disordered" evidence="1">
    <location>
        <begin position="1"/>
        <end position="24"/>
    </location>
</feature>
<accession>A0A101LUN2</accession>
<dbReference type="EMBL" id="LKAM01000017">
    <property type="protein sequence ID" value="KUM45679.1"/>
    <property type="molecule type" value="Genomic_DNA"/>
</dbReference>
<gene>
    <name evidence="2" type="ORF">ABT39_MTgene2489</name>
    <name evidence="3" type="ORF">ABT39_MTgene2504</name>
    <name evidence="4" type="ORF">ABT39_MTgene2515</name>
</gene>
<evidence type="ECO:0000313" key="2">
    <source>
        <dbReference type="EMBL" id="KUM45653.1"/>
    </source>
</evidence>
<sequence>MDHDHKELDHDHEHQTLYHEHPTHLDHEMELAIYRHQQLNRQNQ</sequence>
<keyword evidence="4" id="KW-0496">Mitochondrion</keyword>
<comment type="caution">
    <text evidence="4">The sequence shown here is derived from an EMBL/GenBank/DDBJ whole genome shotgun (WGS) entry which is preliminary data.</text>
</comment>
<geneLocation type="mitochondrion" evidence="4"/>
<dbReference type="EMBL" id="LKAM01000017">
    <property type="protein sequence ID" value="KUM45668.1"/>
    <property type="molecule type" value="Genomic_DNA"/>
</dbReference>
<reference evidence="4" key="1">
    <citation type="journal article" date="2015" name="Genome Biol. Evol.">
        <title>Organellar Genomes of White Spruce (Picea glauca): Assembly and Annotation.</title>
        <authorList>
            <person name="Jackman S.D."/>
            <person name="Warren R.L."/>
            <person name="Gibb E.A."/>
            <person name="Vandervalk B.P."/>
            <person name="Mohamadi H."/>
            <person name="Chu J."/>
            <person name="Raymond A."/>
            <person name="Pleasance S."/>
            <person name="Coope R."/>
            <person name="Wildung M.R."/>
            <person name="Ritland C.E."/>
            <person name="Bousquet J."/>
            <person name="Jones S.J."/>
            <person name="Bohlmann J."/>
            <person name="Birol I."/>
        </authorList>
    </citation>
    <scope>NUCLEOTIDE SEQUENCE [LARGE SCALE GENOMIC DNA]</scope>
    <source>
        <tissue evidence="4">Flushing bud</tissue>
    </source>
</reference>
<protein>
    <submittedName>
        <fullName evidence="4">Uncharacterized protein</fullName>
    </submittedName>
</protein>
<proteinExistence type="predicted"/>
<evidence type="ECO:0000313" key="4">
    <source>
        <dbReference type="EMBL" id="KUM45679.1"/>
    </source>
</evidence>
<dbReference type="EMBL" id="LKAM01000017">
    <property type="protein sequence ID" value="KUM45653.1"/>
    <property type="molecule type" value="Genomic_DNA"/>
</dbReference>
<organism evidence="4">
    <name type="scientific">Picea glauca</name>
    <name type="common">White spruce</name>
    <name type="synonym">Pinus glauca</name>
    <dbReference type="NCBI Taxonomy" id="3330"/>
    <lineage>
        <taxon>Eukaryota</taxon>
        <taxon>Viridiplantae</taxon>
        <taxon>Streptophyta</taxon>
        <taxon>Embryophyta</taxon>
        <taxon>Tracheophyta</taxon>
        <taxon>Spermatophyta</taxon>
        <taxon>Pinopsida</taxon>
        <taxon>Pinidae</taxon>
        <taxon>Conifers I</taxon>
        <taxon>Pinales</taxon>
        <taxon>Pinaceae</taxon>
        <taxon>Picea</taxon>
    </lineage>
</organism>